<dbReference type="Gene3D" id="3.40.50.12780">
    <property type="entry name" value="N-terminal domain of ligase-like"/>
    <property type="match status" value="1"/>
</dbReference>
<comment type="caution">
    <text evidence="7">The sequence shown here is derived from an EMBL/GenBank/DDBJ whole genome shotgun (WGS) entry which is preliminary data.</text>
</comment>
<evidence type="ECO:0000256" key="3">
    <source>
        <dbReference type="ARBA" id="ARBA00022832"/>
    </source>
</evidence>
<feature type="domain" description="AMP-dependent synthetase/ligase" evidence="5">
    <location>
        <begin position="498"/>
        <end position="888"/>
    </location>
</feature>
<dbReference type="InterPro" id="IPR042099">
    <property type="entry name" value="ANL_N_sf"/>
</dbReference>
<accession>A0ABP0QDG0</accession>
<evidence type="ECO:0000256" key="4">
    <source>
        <dbReference type="ARBA" id="ARBA00023098"/>
    </source>
</evidence>
<keyword evidence="8" id="KW-1185">Reference proteome</keyword>
<dbReference type="Gene3D" id="3.80.10.10">
    <property type="entry name" value="Ribonuclease Inhibitor"/>
    <property type="match status" value="1"/>
</dbReference>
<dbReference type="Pfam" id="PF00501">
    <property type="entry name" value="AMP-binding"/>
    <property type="match status" value="1"/>
</dbReference>
<dbReference type="InterPro" id="IPR025110">
    <property type="entry name" value="AMP-bd_C"/>
</dbReference>
<dbReference type="Pfam" id="PF13193">
    <property type="entry name" value="AMP-binding_C"/>
    <property type="match status" value="1"/>
</dbReference>
<dbReference type="PANTHER" id="PTHR43859">
    <property type="entry name" value="ACYL-ACTIVATING ENZYME"/>
    <property type="match status" value="1"/>
</dbReference>
<evidence type="ECO:0000256" key="2">
    <source>
        <dbReference type="ARBA" id="ARBA00022598"/>
    </source>
</evidence>
<organism evidence="7 8">
    <name type="scientific">Durusdinium trenchii</name>
    <dbReference type="NCBI Taxonomy" id="1381693"/>
    <lineage>
        <taxon>Eukaryota</taxon>
        <taxon>Sar</taxon>
        <taxon>Alveolata</taxon>
        <taxon>Dinophyceae</taxon>
        <taxon>Suessiales</taxon>
        <taxon>Symbiodiniaceae</taxon>
        <taxon>Durusdinium</taxon>
    </lineage>
</organism>
<dbReference type="InterPro" id="IPR045851">
    <property type="entry name" value="AMP-bd_C_sf"/>
</dbReference>
<proteinExistence type="inferred from homology"/>
<name>A0ABP0QDG0_9DINO</name>
<feature type="domain" description="AMP-binding enzyme C-terminal" evidence="6">
    <location>
        <begin position="937"/>
        <end position="1012"/>
    </location>
</feature>
<dbReference type="InterPro" id="IPR032675">
    <property type="entry name" value="LRR_dom_sf"/>
</dbReference>
<dbReference type="SUPFAM" id="SSF56801">
    <property type="entry name" value="Acetyl-CoA synthetase-like"/>
    <property type="match status" value="1"/>
</dbReference>
<sequence>MTVVRLHDLPEPVLELLMMCLVDAAYDCEHAAKLFRAHFDGNTAAEEFTGDAVRGILREMAHDGMLQFLHAACTPEAQRTPEAKFECFAPPPRRLPAGAPGIDNSTLDEPPAEAPNTWSLDDVMLGKIFENLGRKGSIPAMRASRRFRSVGLAVKNFWQQAVFVEEGTELSSAAERLQKRLGNFVEQHAQQVEEMALRNTAVAPFWKQAAESLLKVENLQRCFTTSCFTALQRLILHSFKSQELHAITSNGRLFPKLERLELFQCWLGAGNFLDLAELPALSSLGIWGLKNTQISLPDRWPSFRLDELCLDPVEATAWPRLGGPRSLQRLHLCTSRPRLALASVPTSLQVLSLTTSAQDLSNPFVEAFVLLDEHVQQLLPSLPQLVDLVLSGHVRLGPCSISCLSSHTNLRRLGLAKCAALDCDEALAVFMASSWKSLKLQGRSISSWISSREVFPTSKSLVLRLDTAHLLMAPLPVNQRDYEPLVLGPLLDRGSQLQPDNLIITKTKLGYQTQTYLEHQRRCKRLASALQQRGIQLEDRVGTLLWNTAWHMECYHAIPCMGAVLHTLNLRLGPADLGYIIQHANDRMIICDFDLLKLLAQVEPSMLQGVELLICVGEDGVANEWELPTGLDSSKTIDYEEFLNSGDPEFEWPKFPETTTMGLCYTSGTTGKPKGAAYSHRSTYLHTLVLAQGDQLCLRGYEVVLPFVPMFHVLSWCLPFAMMMGGVRSVLTSRFMDPATMVQMIIDWKVALSTGVPTVWRGVRNYIEQQGLETMRPRLASFNRLICAGSAPPMELMRWFFQELGVECIQGWGMTETNPVGSIAQRVCKYSDLSKTEEETLKNVTKQGLPCPGVQVRIADMDDFSREAPRGEAGELMVRGPFVIQEYFQTEAPNKFHEGWLATGDVAKIDHEGAIVITDRSKDVVKSGGEWISSIDMENQISAMAEIESAAVVAAFHPKWDERPIAVVTLAKEEPGHLLSKVRQHLSMAFAKFQLPDDVLVWNALPLTGTGKIDKKAIRAQLKAQNYQLPELITSPRKGGS</sequence>
<keyword evidence="4" id="KW-0443">Lipid metabolism</keyword>
<dbReference type="PANTHER" id="PTHR43859:SF4">
    <property type="entry name" value="BUTANOATE--COA LIGASE AAE1-RELATED"/>
    <property type="match status" value="1"/>
</dbReference>
<evidence type="ECO:0000313" key="8">
    <source>
        <dbReference type="Proteomes" id="UP001642464"/>
    </source>
</evidence>
<gene>
    <name evidence="7" type="ORF">SCF082_LOCUS40810</name>
</gene>
<dbReference type="GO" id="GO:0016874">
    <property type="term" value="F:ligase activity"/>
    <property type="evidence" value="ECO:0007669"/>
    <property type="project" value="UniProtKB-KW"/>
</dbReference>
<dbReference type="SUPFAM" id="SSF52047">
    <property type="entry name" value="RNI-like"/>
    <property type="match status" value="1"/>
</dbReference>
<dbReference type="Proteomes" id="UP001642464">
    <property type="component" value="Unassembled WGS sequence"/>
</dbReference>
<evidence type="ECO:0000313" key="7">
    <source>
        <dbReference type="EMBL" id="CAK9086282.1"/>
    </source>
</evidence>
<keyword evidence="2 7" id="KW-0436">Ligase</keyword>
<dbReference type="EMBL" id="CAXAMM010039418">
    <property type="protein sequence ID" value="CAK9086282.1"/>
    <property type="molecule type" value="Genomic_DNA"/>
</dbReference>
<evidence type="ECO:0000256" key="1">
    <source>
        <dbReference type="ARBA" id="ARBA00006432"/>
    </source>
</evidence>
<evidence type="ECO:0000259" key="5">
    <source>
        <dbReference type="Pfam" id="PF00501"/>
    </source>
</evidence>
<dbReference type="PROSITE" id="PS00455">
    <property type="entry name" value="AMP_BINDING"/>
    <property type="match status" value="1"/>
</dbReference>
<keyword evidence="3" id="KW-0276">Fatty acid metabolism</keyword>
<dbReference type="Gene3D" id="3.30.300.30">
    <property type="match status" value="1"/>
</dbReference>
<dbReference type="InterPro" id="IPR020845">
    <property type="entry name" value="AMP-binding_CS"/>
</dbReference>
<protein>
    <submittedName>
        <fullName evidence="7">Long-chain-fatty-acid--CoA ligase (Long-chain fatty acyl-CoA synthetase) (LC-FACS)</fullName>
    </submittedName>
</protein>
<comment type="similarity">
    <text evidence="1">Belongs to the ATP-dependent AMP-binding enzyme family.</text>
</comment>
<dbReference type="InterPro" id="IPR000873">
    <property type="entry name" value="AMP-dep_synth/lig_dom"/>
</dbReference>
<reference evidence="7 8" key="1">
    <citation type="submission" date="2024-02" db="EMBL/GenBank/DDBJ databases">
        <authorList>
            <person name="Chen Y."/>
            <person name="Shah S."/>
            <person name="Dougan E. K."/>
            <person name="Thang M."/>
            <person name="Chan C."/>
        </authorList>
    </citation>
    <scope>NUCLEOTIDE SEQUENCE [LARGE SCALE GENOMIC DNA]</scope>
</reference>
<evidence type="ECO:0000259" key="6">
    <source>
        <dbReference type="Pfam" id="PF13193"/>
    </source>
</evidence>